<dbReference type="Proteomes" id="UP000198908">
    <property type="component" value="Unassembled WGS sequence"/>
</dbReference>
<proteinExistence type="predicted"/>
<organism evidence="1 2">
    <name type="scientific">Paraburkholderia lycopersici</name>
    <dbReference type="NCBI Taxonomy" id="416944"/>
    <lineage>
        <taxon>Bacteria</taxon>
        <taxon>Pseudomonadati</taxon>
        <taxon>Pseudomonadota</taxon>
        <taxon>Betaproteobacteria</taxon>
        <taxon>Burkholderiales</taxon>
        <taxon>Burkholderiaceae</taxon>
        <taxon>Paraburkholderia</taxon>
    </lineage>
</organism>
<accession>A0A1G6PL63</accession>
<evidence type="ECO:0000313" key="1">
    <source>
        <dbReference type="EMBL" id="SDC80701.1"/>
    </source>
</evidence>
<sequence>MHRQTANDPFDPGRRFVKVTGVNARGFVEFEFSVGQPELCVELMLPLAAFEEFCVAQNVSRLGEPGETMTSRSKQ</sequence>
<dbReference type="EMBL" id="FMYQ01000010">
    <property type="protein sequence ID" value="SDC80701.1"/>
    <property type="molecule type" value="Genomic_DNA"/>
</dbReference>
<keyword evidence="2" id="KW-1185">Reference proteome</keyword>
<dbReference type="OrthoDB" id="8564678at2"/>
<name>A0A1G6PL63_9BURK</name>
<protein>
    <submittedName>
        <fullName evidence="1">Phenol hydroxylase P0 protein</fullName>
    </submittedName>
</protein>
<evidence type="ECO:0000313" key="2">
    <source>
        <dbReference type="Proteomes" id="UP000198908"/>
    </source>
</evidence>
<dbReference type="InterPro" id="IPR010353">
    <property type="entry name" value="DmpK"/>
</dbReference>
<dbReference type="PIRSF" id="PIRSF000039">
    <property type="entry name" value="Phenol_monooxy_K"/>
    <property type="match status" value="1"/>
</dbReference>
<gene>
    <name evidence="1" type="ORF">SAMN05421548_110183</name>
</gene>
<dbReference type="AlphaFoldDB" id="A0A1G6PL63"/>
<dbReference type="Pfam" id="PF06099">
    <property type="entry name" value="Phenol_hyd_sub"/>
    <property type="match status" value="1"/>
</dbReference>
<reference evidence="2" key="1">
    <citation type="submission" date="2016-09" db="EMBL/GenBank/DDBJ databases">
        <authorList>
            <person name="Varghese N."/>
            <person name="Submissions S."/>
        </authorList>
    </citation>
    <scope>NUCLEOTIDE SEQUENCE [LARGE SCALE GENOMIC DNA]</scope>
    <source>
        <strain evidence="2">TNe-862</strain>
    </source>
</reference>
<dbReference type="STRING" id="416944.SAMN05421548_110183"/>
<dbReference type="RefSeq" id="WP_091997240.1">
    <property type="nucleotide sequence ID" value="NZ_FMYQ01000010.1"/>
</dbReference>